<feature type="domain" description="Peptidase S8/S53" evidence="8">
    <location>
        <begin position="155"/>
        <end position="339"/>
    </location>
</feature>
<accession>A0ABS7SR45</accession>
<keyword evidence="12" id="KW-1185">Reference proteome</keyword>
<dbReference type="InterPro" id="IPR023828">
    <property type="entry name" value="Peptidase_S8_Ser-AS"/>
</dbReference>
<dbReference type="InterPro" id="IPR054399">
    <property type="entry name" value="Fervidolysin-like_N_prodom"/>
</dbReference>
<protein>
    <submittedName>
        <fullName evidence="11">S8 family serine peptidase</fullName>
    </submittedName>
</protein>
<evidence type="ECO:0000259" key="8">
    <source>
        <dbReference type="Pfam" id="PF00082"/>
    </source>
</evidence>
<dbReference type="Proteomes" id="UP000809349">
    <property type="component" value="Unassembled WGS sequence"/>
</dbReference>
<feature type="active site" description="Charge relay system" evidence="6">
    <location>
        <position position="194"/>
    </location>
</feature>
<evidence type="ECO:0000259" key="10">
    <source>
        <dbReference type="Pfam" id="PF22148"/>
    </source>
</evidence>
<keyword evidence="4 6" id="KW-0378">Hydrolase</keyword>
<feature type="signal peptide" evidence="7">
    <location>
        <begin position="1"/>
        <end position="31"/>
    </location>
</feature>
<dbReference type="Gene3D" id="3.40.50.200">
    <property type="entry name" value="Peptidase S8/S53 domain"/>
    <property type="match status" value="1"/>
</dbReference>
<dbReference type="Pfam" id="PF02225">
    <property type="entry name" value="PA"/>
    <property type="match status" value="1"/>
</dbReference>
<feature type="domain" description="PA" evidence="9">
    <location>
        <begin position="379"/>
        <end position="446"/>
    </location>
</feature>
<dbReference type="InterPro" id="IPR015500">
    <property type="entry name" value="Peptidase_S8_subtilisin-rel"/>
</dbReference>
<feature type="active site" description="Charge relay system" evidence="6">
    <location>
        <position position="160"/>
    </location>
</feature>
<evidence type="ECO:0000313" key="12">
    <source>
        <dbReference type="Proteomes" id="UP000809349"/>
    </source>
</evidence>
<dbReference type="RefSeq" id="WP_223468901.1">
    <property type="nucleotide sequence ID" value="NZ_JAFBIL020000005.1"/>
</dbReference>
<keyword evidence="2" id="KW-0964">Secreted</keyword>
<evidence type="ECO:0000256" key="5">
    <source>
        <dbReference type="ARBA" id="ARBA00022825"/>
    </source>
</evidence>
<dbReference type="Gene3D" id="3.30.70.80">
    <property type="entry name" value="Peptidase S8 propeptide/proteinase inhibitor I9"/>
    <property type="match status" value="1"/>
</dbReference>
<evidence type="ECO:0000259" key="9">
    <source>
        <dbReference type="Pfam" id="PF02225"/>
    </source>
</evidence>
<dbReference type="SUPFAM" id="SSF52743">
    <property type="entry name" value="Subtilisin-like"/>
    <property type="match status" value="1"/>
</dbReference>
<feature type="domain" description="Fervidolysin-like N-terminal prodomain" evidence="10">
    <location>
        <begin position="38"/>
        <end position="93"/>
    </location>
</feature>
<dbReference type="Pfam" id="PF22148">
    <property type="entry name" value="Fervidolysin_NPro-like"/>
    <property type="match status" value="1"/>
</dbReference>
<dbReference type="Gene3D" id="3.50.30.30">
    <property type="match status" value="1"/>
</dbReference>
<evidence type="ECO:0000313" key="11">
    <source>
        <dbReference type="EMBL" id="MBZ2208419.1"/>
    </source>
</evidence>
<proteinExistence type="inferred from homology"/>
<sequence>MNHKITALPIRTIAMLCSAAVLGLASSAASAAPPARYIVGFKAGADTDASAAVIRARGNVKRKINGMNAMSVELPDAAVEALRADKNVSYVEIDPPRYLPSMEMSPEYTSATERSAAANPASGKSYYLGQDVPYGIGMVQADQLPNGGAKTGNRKICIIDSGYDRSHEDLNNNGTVTGEFDSGTGWWYTDENSHGTHVAGTIAAVNNNGVGVVGVIPNRQLRLHIVKVFGAEGWAYSSELADAANKCGAAGANIISMSLSGPEPSATEQAAFDALAAKGILSVAASSNAGTEAPRWPAGYQSVVSVGALDSDKNWASFSNFNPKVELSAPGVQVLSTVPMGSALIVALNVGTSAYAVGSVTGSPYGTATAPLADFGIGDTINPAMAGKVCLIKRGAIAFGAKVANCQASGGVGAVLFNNVAGALSPTLGTTVTSIPSVAASLAEGTSMLAQLGQAATVTVKAGNYAYFNGTSMATPHVAAVAGLVWSYFPSCTASQIRSTLAKSAQDLGTPGRDVKYGHGLVQAKAAYDRIATMGCNN</sequence>
<dbReference type="PANTHER" id="PTHR43806:SF11">
    <property type="entry name" value="CEREVISIN-RELATED"/>
    <property type="match status" value="1"/>
</dbReference>
<feature type="chain" id="PRO_5045994527" evidence="7">
    <location>
        <begin position="32"/>
        <end position="538"/>
    </location>
</feature>
<evidence type="ECO:0000256" key="4">
    <source>
        <dbReference type="ARBA" id="ARBA00022801"/>
    </source>
</evidence>
<dbReference type="InterPro" id="IPR000209">
    <property type="entry name" value="Peptidase_S8/S53_dom"/>
</dbReference>
<comment type="similarity">
    <text evidence="1 6">Belongs to the peptidase S8 family.</text>
</comment>
<evidence type="ECO:0000256" key="2">
    <source>
        <dbReference type="ARBA" id="ARBA00022512"/>
    </source>
</evidence>
<feature type="domain" description="Peptidase S8/S53" evidence="8">
    <location>
        <begin position="455"/>
        <end position="520"/>
    </location>
</feature>
<gene>
    <name evidence="11" type="ORF">I4X03_014225</name>
</gene>
<dbReference type="PANTHER" id="PTHR43806">
    <property type="entry name" value="PEPTIDASE S8"/>
    <property type="match status" value="1"/>
</dbReference>
<evidence type="ECO:0000256" key="1">
    <source>
        <dbReference type="ARBA" id="ARBA00011073"/>
    </source>
</evidence>
<dbReference type="PROSITE" id="PS00138">
    <property type="entry name" value="SUBTILASE_SER"/>
    <property type="match status" value="1"/>
</dbReference>
<dbReference type="InterPro" id="IPR022398">
    <property type="entry name" value="Peptidase_S8_His-AS"/>
</dbReference>
<dbReference type="InterPro" id="IPR037045">
    <property type="entry name" value="S8pro/Inhibitor_I9_sf"/>
</dbReference>
<dbReference type="PROSITE" id="PS00137">
    <property type="entry name" value="SUBTILASE_HIS"/>
    <property type="match status" value="1"/>
</dbReference>
<keyword evidence="3 6" id="KW-0645">Protease</keyword>
<dbReference type="Pfam" id="PF00082">
    <property type="entry name" value="Peptidase_S8"/>
    <property type="match status" value="2"/>
</dbReference>
<dbReference type="InterPro" id="IPR003137">
    <property type="entry name" value="PA_domain"/>
</dbReference>
<feature type="active site" description="Charge relay system" evidence="6">
    <location>
        <position position="472"/>
    </location>
</feature>
<keyword evidence="2" id="KW-0134">Cell wall</keyword>
<dbReference type="SUPFAM" id="SSF54897">
    <property type="entry name" value="Protease propeptides/inhibitors"/>
    <property type="match status" value="1"/>
</dbReference>
<comment type="caution">
    <text evidence="11">The sequence shown here is derived from an EMBL/GenBank/DDBJ whole genome shotgun (WGS) entry which is preliminary data.</text>
</comment>
<dbReference type="EMBL" id="JAFBIL020000005">
    <property type="protein sequence ID" value="MBZ2208419.1"/>
    <property type="molecule type" value="Genomic_DNA"/>
</dbReference>
<evidence type="ECO:0000256" key="3">
    <source>
        <dbReference type="ARBA" id="ARBA00022670"/>
    </source>
</evidence>
<dbReference type="InterPro" id="IPR050131">
    <property type="entry name" value="Peptidase_S8_subtilisin-like"/>
</dbReference>
<keyword evidence="7" id="KW-0732">Signal</keyword>
<reference evidence="11 12" key="2">
    <citation type="submission" date="2021-08" db="EMBL/GenBank/DDBJ databases">
        <title>Massilia sp. R798.</title>
        <authorList>
            <person name="Baek J.H."/>
            <person name="Jung H.S."/>
            <person name="Kim K.R."/>
            <person name="Jeon C.O."/>
        </authorList>
    </citation>
    <scope>NUCLEOTIDE SEQUENCE [LARGE SCALE GENOMIC DNA]</scope>
    <source>
        <strain evidence="11 12">R798</strain>
    </source>
</reference>
<dbReference type="PROSITE" id="PS51892">
    <property type="entry name" value="SUBTILASE"/>
    <property type="match status" value="1"/>
</dbReference>
<dbReference type="InterPro" id="IPR036852">
    <property type="entry name" value="Peptidase_S8/S53_dom_sf"/>
</dbReference>
<evidence type="ECO:0000256" key="7">
    <source>
        <dbReference type="SAM" id="SignalP"/>
    </source>
</evidence>
<organism evidence="11 12">
    <name type="scientific">Massilia soli</name>
    <dbReference type="NCBI Taxonomy" id="2792854"/>
    <lineage>
        <taxon>Bacteria</taxon>
        <taxon>Pseudomonadati</taxon>
        <taxon>Pseudomonadota</taxon>
        <taxon>Betaproteobacteria</taxon>
        <taxon>Burkholderiales</taxon>
        <taxon>Oxalobacteraceae</taxon>
        <taxon>Telluria group</taxon>
        <taxon>Massilia</taxon>
    </lineage>
</organism>
<name>A0ABS7SR45_9BURK</name>
<keyword evidence="5 6" id="KW-0720">Serine protease</keyword>
<evidence type="ECO:0000256" key="6">
    <source>
        <dbReference type="PROSITE-ProRule" id="PRU01240"/>
    </source>
</evidence>
<dbReference type="PRINTS" id="PR00723">
    <property type="entry name" value="SUBTILISIN"/>
</dbReference>
<reference evidence="11 12" key="1">
    <citation type="submission" date="2021-01" db="EMBL/GenBank/DDBJ databases">
        <authorList>
            <person name="Ruan W."/>
            <person name="Khan S.A."/>
            <person name="Jeon C.O."/>
        </authorList>
    </citation>
    <scope>NUCLEOTIDE SEQUENCE [LARGE SCALE GENOMIC DNA]</scope>
    <source>
        <strain evidence="11 12">R798</strain>
    </source>
</reference>